<dbReference type="CDD" id="cd16936">
    <property type="entry name" value="HATPase_RsbW-like"/>
    <property type="match status" value="1"/>
</dbReference>
<dbReference type="PANTHER" id="PTHR35526:SF3">
    <property type="entry name" value="ANTI-SIGMA-F FACTOR RSBW"/>
    <property type="match status" value="1"/>
</dbReference>
<keyword evidence="4" id="KW-1185">Reference proteome</keyword>
<dbReference type="PANTHER" id="PTHR35526">
    <property type="entry name" value="ANTI-SIGMA-F FACTOR RSBW-RELATED"/>
    <property type="match status" value="1"/>
</dbReference>
<keyword evidence="1" id="KW-0723">Serine/threonine-protein kinase</keyword>
<keyword evidence="3" id="KW-0547">Nucleotide-binding</keyword>
<sequence length="136" mass="14380">MDLSSYDEPQILAREHIRAVLQGQASATLIDDAVLVADELVTNALQHTEGGPACMEVDVYPDIAVIEVHDAGNDAKVVRPRNCAAAPWSQLPEGGRGLHIVKALSAKWFVRSTEYGKAVVAVIELGGVAAIPPADS</sequence>
<name>A0ABU2XQC2_9ACTN</name>
<dbReference type="Pfam" id="PF13581">
    <property type="entry name" value="HATPase_c_2"/>
    <property type="match status" value="1"/>
</dbReference>
<dbReference type="Proteomes" id="UP001180754">
    <property type="component" value="Unassembled WGS sequence"/>
</dbReference>
<gene>
    <name evidence="3" type="ORF">RND15_34135</name>
</gene>
<dbReference type="InterPro" id="IPR003594">
    <property type="entry name" value="HATPase_dom"/>
</dbReference>
<reference evidence="3" key="1">
    <citation type="submission" date="2024-05" db="EMBL/GenBank/DDBJ databases">
        <title>30 novel species of actinomycetes from the DSMZ collection.</title>
        <authorList>
            <person name="Nouioui I."/>
        </authorList>
    </citation>
    <scope>NUCLEOTIDE SEQUENCE</scope>
    <source>
        <strain evidence="3">DSM 41529</strain>
    </source>
</reference>
<dbReference type="RefSeq" id="WP_311728218.1">
    <property type="nucleotide sequence ID" value="NZ_JAVRFD010000021.1"/>
</dbReference>
<dbReference type="SUPFAM" id="SSF55874">
    <property type="entry name" value="ATPase domain of HSP90 chaperone/DNA topoisomerase II/histidine kinase"/>
    <property type="match status" value="1"/>
</dbReference>
<evidence type="ECO:0000259" key="2">
    <source>
        <dbReference type="Pfam" id="PF13581"/>
    </source>
</evidence>
<evidence type="ECO:0000313" key="4">
    <source>
        <dbReference type="Proteomes" id="UP001180754"/>
    </source>
</evidence>
<evidence type="ECO:0000256" key="1">
    <source>
        <dbReference type="ARBA" id="ARBA00022527"/>
    </source>
</evidence>
<dbReference type="Gene3D" id="3.30.565.10">
    <property type="entry name" value="Histidine kinase-like ATPase, C-terminal domain"/>
    <property type="match status" value="1"/>
</dbReference>
<protein>
    <submittedName>
        <fullName evidence="3">ATP-binding protein</fullName>
    </submittedName>
</protein>
<dbReference type="EMBL" id="JAVRFD010000021">
    <property type="protein sequence ID" value="MDT0547695.1"/>
    <property type="molecule type" value="Genomic_DNA"/>
</dbReference>
<dbReference type="InterPro" id="IPR050267">
    <property type="entry name" value="Anti-sigma-factor_SerPK"/>
</dbReference>
<dbReference type="InterPro" id="IPR036890">
    <property type="entry name" value="HATPase_C_sf"/>
</dbReference>
<proteinExistence type="predicted"/>
<organism evidence="3 4">
    <name type="scientific">Streptomyces lonegramiae</name>
    <dbReference type="NCBI Taxonomy" id="3075524"/>
    <lineage>
        <taxon>Bacteria</taxon>
        <taxon>Bacillati</taxon>
        <taxon>Actinomycetota</taxon>
        <taxon>Actinomycetes</taxon>
        <taxon>Kitasatosporales</taxon>
        <taxon>Streptomycetaceae</taxon>
        <taxon>Streptomyces</taxon>
    </lineage>
</organism>
<keyword evidence="1" id="KW-0808">Transferase</keyword>
<keyword evidence="3" id="KW-0067">ATP-binding</keyword>
<dbReference type="GO" id="GO:0005524">
    <property type="term" value="F:ATP binding"/>
    <property type="evidence" value="ECO:0007669"/>
    <property type="project" value="UniProtKB-KW"/>
</dbReference>
<keyword evidence="1" id="KW-0418">Kinase</keyword>
<evidence type="ECO:0000313" key="3">
    <source>
        <dbReference type="EMBL" id="MDT0547695.1"/>
    </source>
</evidence>
<feature type="domain" description="Histidine kinase/HSP90-like ATPase" evidence="2">
    <location>
        <begin position="13"/>
        <end position="121"/>
    </location>
</feature>
<comment type="caution">
    <text evidence="3">The sequence shown here is derived from an EMBL/GenBank/DDBJ whole genome shotgun (WGS) entry which is preliminary data.</text>
</comment>
<accession>A0ABU2XQC2</accession>